<dbReference type="AlphaFoldDB" id="A0A346A3G5"/>
<dbReference type="Proteomes" id="UP000254889">
    <property type="component" value="Chromosome"/>
</dbReference>
<dbReference type="EMBL" id="CP031417">
    <property type="protein sequence ID" value="AXK83712.1"/>
    <property type="molecule type" value="Genomic_DNA"/>
</dbReference>
<evidence type="ECO:0000256" key="1">
    <source>
        <dbReference type="SAM" id="SignalP"/>
    </source>
</evidence>
<organism evidence="2 3">
    <name type="scientific">Pseudolabrys taiwanensis</name>
    <dbReference type="NCBI Taxonomy" id="331696"/>
    <lineage>
        <taxon>Bacteria</taxon>
        <taxon>Pseudomonadati</taxon>
        <taxon>Pseudomonadota</taxon>
        <taxon>Alphaproteobacteria</taxon>
        <taxon>Hyphomicrobiales</taxon>
        <taxon>Xanthobacteraceae</taxon>
        <taxon>Pseudolabrys</taxon>
    </lineage>
</organism>
<sequence length="335" mass="37299">MRLAKLAAACICALPLLGIGIANAAEPVKIRMSWVAPVSNWASIILEKKDLAKHFGKSYTIESVRYQGTPQMITAIANNELEVSNLAYSSLAIAIENAGLDDIRVIADEFQDGVPGYYSTKFYVRKDSGISKIEDIKGKVVGTNGGGSAVDVALRAALKKHGLEEKRDYTMLEGPLPAMPAMLFEKKVDLIPVVQPFSLNPKLNEEGKVLFEQRDALGVTQMIAWTARKSFIDKNRAALVDFMEDMLRITRWFTDPKNHAEVAQIASKLTKQPADRFGWLFTKQDTFRDPNLIPNVEALQRNVDTTREMGFIKKPLDIKKYVDLSLAQEAAKRLQ</sequence>
<dbReference type="Gene3D" id="3.40.190.10">
    <property type="entry name" value="Periplasmic binding protein-like II"/>
    <property type="match status" value="2"/>
</dbReference>
<reference evidence="2 3" key="1">
    <citation type="submission" date="2018-07" db="EMBL/GenBank/DDBJ databases">
        <authorList>
            <person name="Quirk P.G."/>
            <person name="Krulwich T.A."/>
        </authorList>
    </citation>
    <scope>NUCLEOTIDE SEQUENCE [LARGE SCALE GENOMIC DNA]</scope>
    <source>
        <strain evidence="2 3">CC-BB4</strain>
    </source>
</reference>
<evidence type="ECO:0000313" key="3">
    <source>
        <dbReference type="Proteomes" id="UP000254889"/>
    </source>
</evidence>
<evidence type="ECO:0000313" key="2">
    <source>
        <dbReference type="EMBL" id="AXK83712.1"/>
    </source>
</evidence>
<keyword evidence="1" id="KW-0732">Signal</keyword>
<protein>
    <submittedName>
        <fullName evidence="2">ABC transporter substrate-binding protein</fullName>
    </submittedName>
</protein>
<dbReference type="PANTHER" id="PTHR30024">
    <property type="entry name" value="ALIPHATIC SULFONATES-BINDING PROTEIN-RELATED"/>
    <property type="match status" value="1"/>
</dbReference>
<feature type="signal peptide" evidence="1">
    <location>
        <begin position="1"/>
        <end position="24"/>
    </location>
</feature>
<dbReference type="SUPFAM" id="SSF53850">
    <property type="entry name" value="Periplasmic binding protein-like II"/>
    <property type="match status" value="1"/>
</dbReference>
<accession>A0A346A3G5</accession>
<dbReference type="KEGG" id="ptaw:DW352_26200"/>
<proteinExistence type="predicted"/>
<dbReference type="Pfam" id="PF13379">
    <property type="entry name" value="NMT1_2"/>
    <property type="match status" value="1"/>
</dbReference>
<feature type="chain" id="PRO_5016692128" evidence="1">
    <location>
        <begin position="25"/>
        <end position="335"/>
    </location>
</feature>
<dbReference type="OrthoDB" id="7374754at2"/>
<gene>
    <name evidence="2" type="ORF">DW352_26200</name>
</gene>
<dbReference type="RefSeq" id="WP_115694091.1">
    <property type="nucleotide sequence ID" value="NZ_CP031417.1"/>
</dbReference>
<dbReference type="PANTHER" id="PTHR30024:SF48">
    <property type="entry name" value="ABC TRANSPORTER SUBSTRATE-BINDING PROTEIN"/>
    <property type="match status" value="1"/>
</dbReference>
<name>A0A346A3G5_9HYPH</name>
<keyword evidence="3" id="KW-1185">Reference proteome</keyword>